<dbReference type="SUPFAM" id="SSF52540">
    <property type="entry name" value="P-loop containing nucleoside triphosphate hydrolases"/>
    <property type="match status" value="1"/>
</dbReference>
<keyword evidence="3" id="KW-1185">Reference proteome</keyword>
<dbReference type="InterPro" id="IPR027417">
    <property type="entry name" value="P-loop_NTPase"/>
</dbReference>
<proteinExistence type="predicted"/>
<gene>
    <name evidence="2" type="ORF">RFI_05353</name>
</gene>
<feature type="non-terminal residue" evidence="2">
    <location>
        <position position="1"/>
    </location>
</feature>
<dbReference type="GO" id="GO:0005634">
    <property type="term" value="C:nucleus"/>
    <property type="evidence" value="ECO:0007669"/>
    <property type="project" value="TreeGrafter"/>
</dbReference>
<evidence type="ECO:0000259" key="1">
    <source>
        <dbReference type="Pfam" id="PF00176"/>
    </source>
</evidence>
<dbReference type="EMBL" id="ASPP01004717">
    <property type="protein sequence ID" value="ETO31766.1"/>
    <property type="molecule type" value="Genomic_DNA"/>
</dbReference>
<sequence>GHKIRNPDAQITLVCKQLLTRHRYILTGAPLQNSLKDLWSLFDFIFPGRLGTLPVFEQELVTPIRLGGFNNATRSQIEQAICCANALKNIIDPFVLRRFKTDVKQHFHIPEKTEQVLFCKLAPSQVGKYQALLKSPDMALIRTSIAIAHMAKANAKAPFFA</sequence>
<dbReference type="GO" id="GO:0006283">
    <property type="term" value="P:transcription-coupled nucleotide-excision repair"/>
    <property type="evidence" value="ECO:0007669"/>
    <property type="project" value="TreeGrafter"/>
</dbReference>
<dbReference type="GO" id="GO:0008094">
    <property type="term" value="F:ATP-dependent activity, acting on DNA"/>
    <property type="evidence" value="ECO:0007669"/>
    <property type="project" value="TreeGrafter"/>
</dbReference>
<dbReference type="InterPro" id="IPR038718">
    <property type="entry name" value="SNF2-like_sf"/>
</dbReference>
<dbReference type="OrthoDB" id="5857104at2759"/>
<name>X6P0L2_RETFI</name>
<dbReference type="InterPro" id="IPR000330">
    <property type="entry name" value="SNF2_N"/>
</dbReference>
<dbReference type="InterPro" id="IPR050496">
    <property type="entry name" value="SNF2_RAD54_helicase_repair"/>
</dbReference>
<dbReference type="PANTHER" id="PTHR45629:SF7">
    <property type="entry name" value="DNA EXCISION REPAIR PROTEIN ERCC-6-RELATED"/>
    <property type="match status" value="1"/>
</dbReference>
<comment type="caution">
    <text evidence="2">The sequence shown here is derived from an EMBL/GenBank/DDBJ whole genome shotgun (WGS) entry which is preliminary data.</text>
</comment>
<dbReference type="Pfam" id="PF00176">
    <property type="entry name" value="SNF2-rel_dom"/>
    <property type="match status" value="1"/>
</dbReference>
<dbReference type="Gene3D" id="3.40.50.10810">
    <property type="entry name" value="Tandem AAA-ATPase domain"/>
    <property type="match status" value="1"/>
</dbReference>
<feature type="domain" description="SNF2 N-terminal" evidence="1">
    <location>
        <begin position="1"/>
        <end position="149"/>
    </location>
</feature>
<dbReference type="AlphaFoldDB" id="X6P0L2"/>
<organism evidence="2 3">
    <name type="scientific">Reticulomyxa filosa</name>
    <dbReference type="NCBI Taxonomy" id="46433"/>
    <lineage>
        <taxon>Eukaryota</taxon>
        <taxon>Sar</taxon>
        <taxon>Rhizaria</taxon>
        <taxon>Retaria</taxon>
        <taxon>Foraminifera</taxon>
        <taxon>Monothalamids</taxon>
        <taxon>Reticulomyxidae</taxon>
        <taxon>Reticulomyxa</taxon>
    </lineage>
</organism>
<dbReference type="PANTHER" id="PTHR45629">
    <property type="entry name" value="SNF2/RAD54 FAMILY MEMBER"/>
    <property type="match status" value="1"/>
</dbReference>
<dbReference type="GO" id="GO:0005524">
    <property type="term" value="F:ATP binding"/>
    <property type="evidence" value="ECO:0007669"/>
    <property type="project" value="InterPro"/>
</dbReference>
<evidence type="ECO:0000313" key="2">
    <source>
        <dbReference type="EMBL" id="ETO31766.1"/>
    </source>
</evidence>
<dbReference type="OMA" id="QAICCAN"/>
<protein>
    <submittedName>
        <fullName evidence="2">Excision repair cross-complementing protein</fullName>
    </submittedName>
</protein>
<dbReference type="Proteomes" id="UP000023152">
    <property type="component" value="Unassembled WGS sequence"/>
</dbReference>
<evidence type="ECO:0000313" key="3">
    <source>
        <dbReference type="Proteomes" id="UP000023152"/>
    </source>
</evidence>
<accession>X6P0L2</accession>
<reference evidence="2 3" key="1">
    <citation type="journal article" date="2013" name="Curr. Biol.">
        <title>The Genome of the Foraminiferan Reticulomyxa filosa.</title>
        <authorList>
            <person name="Glockner G."/>
            <person name="Hulsmann N."/>
            <person name="Schleicher M."/>
            <person name="Noegel A.A."/>
            <person name="Eichinger L."/>
            <person name="Gallinger C."/>
            <person name="Pawlowski J."/>
            <person name="Sierra R."/>
            <person name="Euteneuer U."/>
            <person name="Pillet L."/>
            <person name="Moustafa A."/>
            <person name="Platzer M."/>
            <person name="Groth M."/>
            <person name="Szafranski K."/>
            <person name="Schliwa M."/>
        </authorList>
    </citation>
    <scope>NUCLEOTIDE SEQUENCE [LARGE SCALE GENOMIC DNA]</scope>
</reference>